<keyword evidence="1 3" id="KW-0732">Signal</keyword>
<feature type="compositionally biased region" description="Low complexity" evidence="2">
    <location>
        <begin position="29"/>
        <end position="51"/>
    </location>
</feature>
<sequence length="378" mass="42562">MNKRRFLKAMGLGSAALLGSMKGMAAPFSAPEEAPSLPIRESSPSRSASPSKGDTPRHRVWINPNPKDSDTDISIHYTAYAQAGVTDIYFEADSEKHFRAAKAAGINAHRWIWTMNRGEKDLLAAHPEWYAQNRKGESCATHPPYVDYYRWLCPSKPEVVEYLKNVVHTELSKDYVDGIHLDYVRYCDVILPVHLWAHYGIDQSKELPEYDFCYCDTCRAGYKALKGKDPLELEHPDQSPSWRKYRYDRITNVVTNLANVAHKHKKPISAAVFPTPEIAKRIVRQDWVNWPLNAVSPMIYHGFYDEDVSWIGDAVEEGVKALHGRFPLYAGLYLPDFHDNMNDLARGIKLAMDNGAAGVSLFGTVTPDVLRALIAASA</sequence>
<feature type="domain" description="Glycosyl hydrolase-like 10" evidence="4">
    <location>
        <begin position="104"/>
        <end position="299"/>
    </location>
</feature>
<dbReference type="PANTHER" id="PTHR43405">
    <property type="entry name" value="GLYCOSYL HYDROLASE DIGH"/>
    <property type="match status" value="1"/>
</dbReference>
<dbReference type="EMBL" id="QCYK01000001">
    <property type="protein sequence ID" value="PUZ28702.1"/>
    <property type="molecule type" value="Genomic_DNA"/>
</dbReference>
<protein>
    <submittedName>
        <fullName evidence="5">Tat pathway signal protein</fullName>
    </submittedName>
</protein>
<dbReference type="SUPFAM" id="SSF51445">
    <property type="entry name" value="(Trans)glycosidases"/>
    <property type="match status" value="1"/>
</dbReference>
<dbReference type="InterPro" id="IPR052177">
    <property type="entry name" value="Divisome_Glycosyl_Hydrolase"/>
</dbReference>
<evidence type="ECO:0000256" key="2">
    <source>
        <dbReference type="SAM" id="MobiDB-lite"/>
    </source>
</evidence>
<dbReference type="OrthoDB" id="100605at2"/>
<evidence type="ECO:0000313" key="6">
    <source>
        <dbReference type="Proteomes" id="UP000244450"/>
    </source>
</evidence>
<evidence type="ECO:0000256" key="3">
    <source>
        <dbReference type="SAM" id="SignalP"/>
    </source>
</evidence>
<dbReference type="PANTHER" id="PTHR43405:SF1">
    <property type="entry name" value="GLYCOSYL HYDROLASE DIGH"/>
    <property type="match status" value="1"/>
</dbReference>
<keyword evidence="6" id="KW-1185">Reference proteome</keyword>
<proteinExistence type="predicted"/>
<reference evidence="5 6" key="1">
    <citation type="submission" date="2018-04" db="EMBL/GenBank/DDBJ databases">
        <title>Chitinophaga fuyangensis sp. nov., isolated from soil in a chemical factory.</title>
        <authorList>
            <person name="Chen K."/>
        </authorList>
    </citation>
    <scope>NUCLEOTIDE SEQUENCE [LARGE SCALE GENOMIC DNA]</scope>
    <source>
        <strain evidence="5 6">LY-1</strain>
    </source>
</reference>
<dbReference type="InterPro" id="IPR017853">
    <property type="entry name" value="GH"/>
</dbReference>
<gene>
    <name evidence="5" type="ORF">DCC81_04250</name>
</gene>
<feature type="region of interest" description="Disordered" evidence="2">
    <location>
        <begin position="29"/>
        <end position="67"/>
    </location>
</feature>
<dbReference type="Pfam" id="PF02638">
    <property type="entry name" value="GHL10"/>
    <property type="match status" value="1"/>
</dbReference>
<evidence type="ECO:0000259" key="4">
    <source>
        <dbReference type="Pfam" id="PF02638"/>
    </source>
</evidence>
<evidence type="ECO:0000313" key="5">
    <source>
        <dbReference type="EMBL" id="PUZ28702.1"/>
    </source>
</evidence>
<dbReference type="InterPro" id="IPR003790">
    <property type="entry name" value="GHL10"/>
</dbReference>
<dbReference type="AlphaFoldDB" id="A0A2T7BM06"/>
<dbReference type="Gene3D" id="3.20.20.80">
    <property type="entry name" value="Glycosidases"/>
    <property type="match status" value="1"/>
</dbReference>
<organism evidence="5 6">
    <name type="scientific">Chitinophaga parva</name>
    <dbReference type="NCBI Taxonomy" id="2169414"/>
    <lineage>
        <taxon>Bacteria</taxon>
        <taxon>Pseudomonadati</taxon>
        <taxon>Bacteroidota</taxon>
        <taxon>Chitinophagia</taxon>
        <taxon>Chitinophagales</taxon>
        <taxon>Chitinophagaceae</taxon>
        <taxon>Chitinophaga</taxon>
    </lineage>
</organism>
<comment type="caution">
    <text evidence="5">The sequence shown here is derived from an EMBL/GenBank/DDBJ whole genome shotgun (WGS) entry which is preliminary data.</text>
</comment>
<feature type="signal peptide" evidence="3">
    <location>
        <begin position="1"/>
        <end position="25"/>
    </location>
</feature>
<name>A0A2T7BM06_9BACT</name>
<dbReference type="RefSeq" id="WP_108685341.1">
    <property type="nucleotide sequence ID" value="NZ_QCYK01000001.1"/>
</dbReference>
<evidence type="ECO:0000256" key="1">
    <source>
        <dbReference type="ARBA" id="ARBA00022729"/>
    </source>
</evidence>
<accession>A0A2T7BM06</accession>
<dbReference type="Proteomes" id="UP000244450">
    <property type="component" value="Unassembled WGS sequence"/>
</dbReference>
<feature type="chain" id="PRO_5015730179" evidence="3">
    <location>
        <begin position="26"/>
        <end position="378"/>
    </location>
</feature>